<comment type="caution">
    <text evidence="3">The sequence shown here is derived from an EMBL/GenBank/DDBJ whole genome shotgun (WGS) entry which is preliminary data.</text>
</comment>
<dbReference type="Pfam" id="PF20152">
    <property type="entry name" value="DUF6534"/>
    <property type="match status" value="1"/>
</dbReference>
<protein>
    <recommendedName>
        <fullName evidence="2">DUF6534 domain-containing protein</fullName>
    </recommendedName>
</protein>
<dbReference type="InterPro" id="IPR045339">
    <property type="entry name" value="DUF6534"/>
</dbReference>
<dbReference type="EMBL" id="BPWL01000009">
    <property type="protein sequence ID" value="GJJ14070.1"/>
    <property type="molecule type" value="Genomic_DNA"/>
</dbReference>
<accession>A0AAV5AI50</accession>
<keyword evidence="4" id="KW-1185">Reference proteome</keyword>
<keyword evidence="1" id="KW-0472">Membrane</keyword>
<proteinExistence type="predicted"/>
<keyword evidence="1" id="KW-1133">Transmembrane helix</keyword>
<sequence>MAIFPLVSSRPSGIEDSGINYIPVIISCTESIPLGFDFIRSVEADTTQLIAGFLSAFLVQMYFAYCVYTSQTVLTTILGSFAKLDSTKPSTTVQAIATVLCDIAITISLTTLLDRGKSFNKQTDSIIKTLIINAINRGLVTSVFATLNLILFLALPGTFIFFIALMPTSKLYMNTLNSRQHIKEKGKQGLQSIQLQSVITNPSLSFNSAERNIVFNRPSMTGSTGNLDLKRLRSIMKSSV</sequence>
<organism evidence="3 4">
    <name type="scientific">Clathrus columnatus</name>
    <dbReference type="NCBI Taxonomy" id="1419009"/>
    <lineage>
        <taxon>Eukaryota</taxon>
        <taxon>Fungi</taxon>
        <taxon>Dikarya</taxon>
        <taxon>Basidiomycota</taxon>
        <taxon>Agaricomycotina</taxon>
        <taxon>Agaricomycetes</taxon>
        <taxon>Phallomycetidae</taxon>
        <taxon>Phallales</taxon>
        <taxon>Clathraceae</taxon>
        <taxon>Clathrus</taxon>
    </lineage>
</organism>
<keyword evidence="1" id="KW-0812">Transmembrane</keyword>
<feature type="transmembrane region" description="Helical" evidence="1">
    <location>
        <begin position="150"/>
        <end position="173"/>
    </location>
</feature>
<dbReference type="Proteomes" id="UP001050691">
    <property type="component" value="Unassembled WGS sequence"/>
</dbReference>
<dbReference type="AlphaFoldDB" id="A0AAV5AI50"/>
<evidence type="ECO:0000313" key="4">
    <source>
        <dbReference type="Proteomes" id="UP001050691"/>
    </source>
</evidence>
<feature type="transmembrane region" description="Helical" evidence="1">
    <location>
        <begin position="49"/>
        <end position="71"/>
    </location>
</feature>
<reference evidence="3" key="1">
    <citation type="submission" date="2021-10" db="EMBL/GenBank/DDBJ databases">
        <title>De novo Genome Assembly of Clathrus columnatus (Basidiomycota, Fungi) Using Illumina and Nanopore Sequence Data.</title>
        <authorList>
            <person name="Ogiso-Tanaka E."/>
            <person name="Itagaki H."/>
            <person name="Hosoya T."/>
            <person name="Hosaka K."/>
        </authorList>
    </citation>
    <scope>NUCLEOTIDE SEQUENCE</scope>
    <source>
        <strain evidence="3">MO-923</strain>
    </source>
</reference>
<name>A0AAV5AI50_9AGAM</name>
<evidence type="ECO:0000259" key="2">
    <source>
        <dbReference type="Pfam" id="PF20152"/>
    </source>
</evidence>
<feature type="transmembrane region" description="Helical" evidence="1">
    <location>
        <begin position="91"/>
        <end position="113"/>
    </location>
</feature>
<evidence type="ECO:0000313" key="3">
    <source>
        <dbReference type="EMBL" id="GJJ14070.1"/>
    </source>
</evidence>
<gene>
    <name evidence="3" type="ORF">Clacol_008327</name>
</gene>
<feature type="domain" description="DUF6534" evidence="2">
    <location>
        <begin position="99"/>
        <end position="179"/>
    </location>
</feature>
<evidence type="ECO:0000256" key="1">
    <source>
        <dbReference type="SAM" id="Phobius"/>
    </source>
</evidence>